<gene>
    <name evidence="18" type="ordered locus">VIT_01s0026g00300</name>
</gene>
<keyword evidence="10" id="KW-0862">Zinc</keyword>
<dbReference type="Proteomes" id="UP000009183">
    <property type="component" value="Chromosome 1"/>
</dbReference>
<feature type="compositionally biased region" description="Gly residues" evidence="15">
    <location>
        <begin position="259"/>
        <end position="268"/>
    </location>
</feature>
<keyword evidence="6 16" id="KW-0812">Transmembrane</keyword>
<dbReference type="STRING" id="29760.F6HPM6"/>
<dbReference type="GO" id="GO:0008270">
    <property type="term" value="F:zinc ion binding"/>
    <property type="evidence" value="ECO:0007669"/>
    <property type="project" value="UniProtKB-KW"/>
</dbReference>
<feature type="domain" description="RING-type" evidence="17">
    <location>
        <begin position="156"/>
        <end position="198"/>
    </location>
</feature>
<comment type="subcellular location">
    <subcellularLocation>
        <location evidence="2">Membrane</location>
        <topology evidence="2">Single-pass membrane protein</topology>
    </subcellularLocation>
</comment>
<dbReference type="Pfam" id="PF13639">
    <property type="entry name" value="zf-RING_2"/>
    <property type="match status" value="1"/>
</dbReference>
<dbReference type="PaxDb" id="29760-VIT_01s0026g00300.t01"/>
<evidence type="ECO:0000256" key="8">
    <source>
        <dbReference type="ARBA" id="ARBA00022771"/>
    </source>
</evidence>
<evidence type="ECO:0000313" key="18">
    <source>
        <dbReference type="EMBL" id="CCB56654.1"/>
    </source>
</evidence>
<feature type="transmembrane region" description="Helical" evidence="16">
    <location>
        <begin position="67"/>
        <end position="93"/>
    </location>
</feature>
<dbReference type="EC" id="2.3.2.27" evidence="4"/>
<accession>F6HPM6</accession>
<comment type="similarity">
    <text evidence="13">Belongs to the RING-type zinc finger family. ATL subfamily.</text>
</comment>
<feature type="region of interest" description="Disordered" evidence="15">
    <location>
        <begin position="218"/>
        <end position="242"/>
    </location>
</feature>
<organism evidence="18 19">
    <name type="scientific">Vitis vinifera</name>
    <name type="common">Grape</name>
    <dbReference type="NCBI Taxonomy" id="29760"/>
    <lineage>
        <taxon>Eukaryota</taxon>
        <taxon>Viridiplantae</taxon>
        <taxon>Streptophyta</taxon>
        <taxon>Embryophyta</taxon>
        <taxon>Tracheophyta</taxon>
        <taxon>Spermatophyta</taxon>
        <taxon>Magnoliopsida</taxon>
        <taxon>eudicotyledons</taxon>
        <taxon>Gunneridae</taxon>
        <taxon>Pentapetalae</taxon>
        <taxon>rosids</taxon>
        <taxon>Vitales</taxon>
        <taxon>Vitaceae</taxon>
        <taxon>Viteae</taxon>
        <taxon>Vitis</taxon>
    </lineage>
</organism>
<keyword evidence="11 16" id="KW-1133">Transmembrane helix</keyword>
<evidence type="ECO:0000256" key="5">
    <source>
        <dbReference type="ARBA" id="ARBA00022679"/>
    </source>
</evidence>
<keyword evidence="7" id="KW-0479">Metal-binding</keyword>
<dbReference type="PANTHER" id="PTHR45768">
    <property type="entry name" value="E3 UBIQUITIN-PROTEIN LIGASE RNF13-LIKE"/>
    <property type="match status" value="1"/>
</dbReference>
<dbReference type="HOGENOM" id="CLU_034332_1_0_1"/>
<feature type="region of interest" description="Disordered" evidence="15">
    <location>
        <begin position="259"/>
        <end position="280"/>
    </location>
</feature>
<dbReference type="InterPro" id="IPR013083">
    <property type="entry name" value="Znf_RING/FYVE/PHD"/>
</dbReference>
<evidence type="ECO:0000256" key="16">
    <source>
        <dbReference type="SAM" id="Phobius"/>
    </source>
</evidence>
<evidence type="ECO:0000256" key="7">
    <source>
        <dbReference type="ARBA" id="ARBA00022723"/>
    </source>
</evidence>
<dbReference type="eggNOG" id="KOG0800">
    <property type="taxonomic scope" value="Eukaryota"/>
</dbReference>
<protein>
    <recommendedName>
        <fullName evidence="4">RING-type E3 ubiquitin transferase</fullName>
        <ecNumber evidence="4">2.3.2.27</ecNumber>
    </recommendedName>
</protein>
<evidence type="ECO:0000256" key="4">
    <source>
        <dbReference type="ARBA" id="ARBA00012483"/>
    </source>
</evidence>
<keyword evidence="9" id="KW-0833">Ubl conjugation pathway</keyword>
<proteinExistence type="inferred from homology"/>
<comment type="catalytic activity">
    <reaction evidence="1">
        <text>S-ubiquitinyl-[E2 ubiquitin-conjugating enzyme]-L-cysteine + [acceptor protein]-L-lysine = [E2 ubiquitin-conjugating enzyme]-L-cysteine + N(6)-ubiquitinyl-[acceptor protein]-L-lysine.</text>
        <dbReference type="EC" id="2.3.2.27"/>
    </reaction>
</comment>
<dbReference type="AlphaFoldDB" id="F6HPM6"/>
<evidence type="ECO:0000259" key="17">
    <source>
        <dbReference type="PROSITE" id="PS50089"/>
    </source>
</evidence>
<name>F6HPM6_VITVI</name>
<dbReference type="PANTHER" id="PTHR45768:SF54">
    <property type="entry name" value="RING-H2 FINGER PROTEIN ATL47-LIKE"/>
    <property type="match status" value="1"/>
</dbReference>
<dbReference type="ExpressionAtlas" id="F6HPM6">
    <property type="expression patterns" value="baseline and differential"/>
</dbReference>
<dbReference type="GO" id="GO:0016020">
    <property type="term" value="C:membrane"/>
    <property type="evidence" value="ECO:0007669"/>
    <property type="project" value="UniProtKB-SubCell"/>
</dbReference>
<evidence type="ECO:0000256" key="15">
    <source>
        <dbReference type="SAM" id="MobiDB-lite"/>
    </source>
</evidence>
<dbReference type="GO" id="GO:0061630">
    <property type="term" value="F:ubiquitin protein ligase activity"/>
    <property type="evidence" value="ECO:0007669"/>
    <property type="project" value="UniProtKB-EC"/>
</dbReference>
<dbReference type="PROSITE" id="PS50089">
    <property type="entry name" value="ZF_RING_2"/>
    <property type="match status" value="1"/>
</dbReference>
<evidence type="ECO:0000256" key="14">
    <source>
        <dbReference type="PROSITE-ProRule" id="PRU00175"/>
    </source>
</evidence>
<dbReference type="InterPro" id="IPR001841">
    <property type="entry name" value="Znf_RING"/>
</dbReference>
<evidence type="ECO:0000256" key="6">
    <source>
        <dbReference type="ARBA" id="ARBA00022692"/>
    </source>
</evidence>
<reference evidence="19" key="1">
    <citation type="journal article" date="2007" name="Nature">
        <title>The grapevine genome sequence suggests ancestral hexaploidization in major angiosperm phyla.</title>
        <authorList>
            <consortium name="The French-Italian Public Consortium for Grapevine Genome Characterization."/>
            <person name="Jaillon O."/>
            <person name="Aury J.-M."/>
            <person name="Noel B."/>
            <person name="Policriti A."/>
            <person name="Clepet C."/>
            <person name="Casagrande A."/>
            <person name="Choisne N."/>
            <person name="Aubourg S."/>
            <person name="Vitulo N."/>
            <person name="Jubin C."/>
            <person name="Vezzi A."/>
            <person name="Legeai F."/>
            <person name="Hugueney P."/>
            <person name="Dasilva C."/>
            <person name="Horner D."/>
            <person name="Mica E."/>
            <person name="Jublot D."/>
            <person name="Poulain J."/>
            <person name="Bruyere C."/>
            <person name="Billault A."/>
            <person name="Segurens B."/>
            <person name="Gouyvenoux M."/>
            <person name="Ugarte E."/>
            <person name="Cattonaro F."/>
            <person name="Anthouard V."/>
            <person name="Vico V."/>
            <person name="Del Fabbro C."/>
            <person name="Alaux M."/>
            <person name="Di Gaspero G."/>
            <person name="Dumas V."/>
            <person name="Felice N."/>
            <person name="Paillard S."/>
            <person name="Juman I."/>
            <person name="Moroldo M."/>
            <person name="Scalabrin S."/>
            <person name="Canaguier A."/>
            <person name="Le Clainche I."/>
            <person name="Malacrida G."/>
            <person name="Durand E."/>
            <person name="Pesole G."/>
            <person name="Laucou V."/>
            <person name="Chatelet P."/>
            <person name="Merdinoglu D."/>
            <person name="Delledonne M."/>
            <person name="Pezzotti M."/>
            <person name="Lecharny A."/>
            <person name="Scarpelli C."/>
            <person name="Artiguenave F."/>
            <person name="Pe M.E."/>
            <person name="Valle G."/>
            <person name="Morgante M."/>
            <person name="Caboche M."/>
            <person name="Adam-Blondon A.-F."/>
            <person name="Weissenbach J."/>
            <person name="Quetier F."/>
            <person name="Wincker P."/>
        </authorList>
    </citation>
    <scope>NUCLEOTIDE SEQUENCE [LARGE SCALE GENOMIC DNA]</scope>
    <source>
        <strain evidence="19">cv. Pinot noir / PN40024</strain>
    </source>
</reference>
<sequence length="420" mass="45762">MVFSAYPFQKMTLIQSQIKQKDGLLIHSPLSPLLYSSSSPSALSSYDSNYQKESTPSPSSGSRISPAVLFIIVILAVIFFISGLLHLLVRFLVKHRSSSSISQSNRYQETSSSHAFQRQLQQLFHLHDSGLDQAFIDALPVFLYKDIVGLKEPFDCAVCLCEFSQEDKLRLLPMCSHAFHIECIDTWLLSNSTCPLCRGTLFNPGLAMENSVFDFEDSREEGGLSSNGDGVSSAQKPPEDDIASEKRVFSVRLGKFRGLNGGGGGGGEGEGEGERGGGETSCSNLDARRCFSMGSFQYVVANSDLQVALCPNRADAGSDAVVKLMKGRGGHTGNSSTDGDVEGKKISIGSKDESFSVSKIWLWPKKGKFPSSSDTHIAFTFLFALNFFGAKLCDYDSFVLNFMANGCNVLLSFQLFSTHL</sequence>
<dbReference type="SMART" id="SM00184">
    <property type="entry name" value="RING"/>
    <property type="match status" value="1"/>
</dbReference>
<dbReference type="CDD" id="cd16461">
    <property type="entry name" value="RING-H2_EL5-like"/>
    <property type="match status" value="1"/>
</dbReference>
<dbReference type="SUPFAM" id="SSF57850">
    <property type="entry name" value="RING/U-box"/>
    <property type="match status" value="1"/>
</dbReference>
<evidence type="ECO:0000313" key="19">
    <source>
        <dbReference type="Proteomes" id="UP000009183"/>
    </source>
</evidence>
<evidence type="ECO:0000256" key="10">
    <source>
        <dbReference type="ARBA" id="ARBA00022833"/>
    </source>
</evidence>
<dbReference type="InParanoid" id="F6HPM6"/>
<evidence type="ECO:0000256" key="11">
    <source>
        <dbReference type="ARBA" id="ARBA00022989"/>
    </source>
</evidence>
<keyword evidence="5" id="KW-0808">Transferase</keyword>
<dbReference type="EMBL" id="FN596002">
    <property type="protein sequence ID" value="CCB56654.1"/>
    <property type="molecule type" value="Genomic_DNA"/>
</dbReference>
<evidence type="ECO:0000256" key="9">
    <source>
        <dbReference type="ARBA" id="ARBA00022786"/>
    </source>
</evidence>
<keyword evidence="8 14" id="KW-0863">Zinc-finger</keyword>
<evidence type="ECO:0000256" key="13">
    <source>
        <dbReference type="ARBA" id="ARBA00024209"/>
    </source>
</evidence>
<dbReference type="Gene3D" id="3.30.40.10">
    <property type="entry name" value="Zinc/RING finger domain, C3HC4 (zinc finger)"/>
    <property type="match status" value="1"/>
</dbReference>
<evidence type="ECO:0000256" key="3">
    <source>
        <dbReference type="ARBA" id="ARBA00004906"/>
    </source>
</evidence>
<keyword evidence="19" id="KW-1185">Reference proteome</keyword>
<comment type="pathway">
    <text evidence="3">Protein modification; protein ubiquitination.</text>
</comment>
<evidence type="ECO:0000256" key="2">
    <source>
        <dbReference type="ARBA" id="ARBA00004167"/>
    </source>
</evidence>
<evidence type="ECO:0000256" key="1">
    <source>
        <dbReference type="ARBA" id="ARBA00000900"/>
    </source>
</evidence>
<dbReference type="FunFam" id="3.30.40.10:FF:000231">
    <property type="entry name" value="RING-H2 finger protein ATL46"/>
    <property type="match status" value="1"/>
</dbReference>
<feature type="compositionally biased region" description="Polar residues" evidence="15">
    <location>
        <begin position="224"/>
        <end position="235"/>
    </location>
</feature>
<evidence type="ECO:0000256" key="12">
    <source>
        <dbReference type="ARBA" id="ARBA00023136"/>
    </source>
</evidence>
<keyword evidence="12 16" id="KW-0472">Membrane</keyword>